<keyword evidence="7 14" id="KW-0812">Transmembrane</keyword>
<keyword evidence="12" id="KW-0902">Two-component regulatory system</keyword>
<dbReference type="InterPro" id="IPR005467">
    <property type="entry name" value="His_kinase_dom"/>
</dbReference>
<evidence type="ECO:0000256" key="6">
    <source>
        <dbReference type="ARBA" id="ARBA00022679"/>
    </source>
</evidence>
<organism evidence="18 19">
    <name type="scientific">Azospirillum cavernae</name>
    <dbReference type="NCBI Taxonomy" id="2320860"/>
    <lineage>
        <taxon>Bacteria</taxon>
        <taxon>Pseudomonadati</taxon>
        <taxon>Pseudomonadota</taxon>
        <taxon>Alphaproteobacteria</taxon>
        <taxon>Rhodospirillales</taxon>
        <taxon>Azospirillaceae</taxon>
        <taxon>Azospirillum</taxon>
    </lineage>
</organism>
<name>A0A418VWU8_9PROT</name>
<evidence type="ECO:0000256" key="5">
    <source>
        <dbReference type="ARBA" id="ARBA00022553"/>
    </source>
</evidence>
<dbReference type="InterPro" id="IPR036097">
    <property type="entry name" value="HisK_dim/P_sf"/>
</dbReference>
<evidence type="ECO:0000259" key="15">
    <source>
        <dbReference type="PROSITE" id="PS50109"/>
    </source>
</evidence>
<evidence type="ECO:0000256" key="10">
    <source>
        <dbReference type="ARBA" id="ARBA00022840"/>
    </source>
</evidence>
<dbReference type="InterPro" id="IPR036890">
    <property type="entry name" value="HATPase_C_sf"/>
</dbReference>
<evidence type="ECO:0000256" key="11">
    <source>
        <dbReference type="ARBA" id="ARBA00022989"/>
    </source>
</evidence>
<dbReference type="Pfam" id="PF13426">
    <property type="entry name" value="PAS_9"/>
    <property type="match status" value="1"/>
</dbReference>
<dbReference type="CDD" id="cd16922">
    <property type="entry name" value="HATPase_EvgS-ArcB-TorS-like"/>
    <property type="match status" value="1"/>
</dbReference>
<dbReference type="InterPro" id="IPR004358">
    <property type="entry name" value="Sig_transdc_His_kin-like_C"/>
</dbReference>
<keyword evidence="11 14" id="KW-1133">Transmembrane helix</keyword>
<dbReference type="Gene3D" id="1.10.287.130">
    <property type="match status" value="1"/>
</dbReference>
<keyword evidence="10" id="KW-0067">ATP-binding</keyword>
<dbReference type="SUPFAM" id="SSF47384">
    <property type="entry name" value="Homodimeric domain of signal transducing histidine kinase"/>
    <property type="match status" value="1"/>
</dbReference>
<comment type="caution">
    <text evidence="18">The sequence shown here is derived from an EMBL/GenBank/DDBJ whole genome shotgun (WGS) entry which is preliminary data.</text>
</comment>
<proteinExistence type="predicted"/>
<sequence length="976" mass="106862">MPDTPDHGIGSPHRSFGWRFPGSKPATVSKRVVAWRIGLLAAVIGGFALVSYEDLRRARTRVEEDALRQSRNLAITLEADVLNTIRSAEQSVLALIDNAYSPPSPQTAGESAASDGAPPPDSIPAVRTLLLANRDGSIRYSTGAPSLSSVGGLDLFEAPRAAKTSGFHLSVPFRDGENSGWRIAVSRRLPSADGQFAGIAAAIIDLRRFARFYATLDIGPRGFVTLWRSDGAVLANSRAVSLIEADPYANARFLPRFEDGEQTHTLSGVSPYDGEDRIGVVRAVEGLPLHVLVRLSSGDYLASWRADLWRRVLETAAMSALLIALVAQLLRHLGRLEETTKALDASERQSQALFNSSFQIMGLLSPDGLVVAMNQPACALANLPPEAVIGRPAWNVRGWARTPEIAEQFRHSIETAAAGQFVRYETDIHTTDDVRIMDVSIKPIFDEAGRVTLLVTEARDITERKRFENSLRDSEARLRSYLDAAMEGFFISDEAGRYVDVNPAGFQTLGYTRDEILAMRVLDLIARDHPMGPSSVEGFRTVKRLGLFRGEMALRHKNGATLRAEVNAVRLDNGLYLGVTRDVTERRLAEEALRASTARLTALVHALPDLVFILDDEGRYREIFANTNDLLILPPERMIGRRAEEVLPDWRGRQLMESLRQTLATGQPQRMEYQLTVQAGVRWFEARTQMLADDFGARPSMLMLVRDITDRVEAEDRLAAAKEQAEAANRAKSAFLATMSHELRTPLNAIIGFSDIMLHELFGPLGSPRYRDYARHVQNSGHHLLDLINDVLDMSKLEAGRFTLDEEWIDVADALESCRALAILPAERGNLRLNVTAPSALPRLFADERAVRQVLLNVLANAVKFTPSGGRVEVEVGIPIDSGDLVITVRDTGIGIAPDALLTIAEPFQQADSSIARRFGGSGLGLSISRNLIELHGGSLTIDSALGRGTTVRILFPATRIERTAAGAVAETSPSA</sequence>
<dbReference type="InterPro" id="IPR035965">
    <property type="entry name" value="PAS-like_dom_sf"/>
</dbReference>
<dbReference type="SUPFAM" id="SSF55874">
    <property type="entry name" value="ATPase domain of HSP90 chaperone/DNA topoisomerase II/histidine kinase"/>
    <property type="match status" value="1"/>
</dbReference>
<dbReference type="PROSITE" id="PS50112">
    <property type="entry name" value="PAS"/>
    <property type="match status" value="2"/>
</dbReference>
<evidence type="ECO:0000256" key="3">
    <source>
        <dbReference type="ARBA" id="ARBA00012438"/>
    </source>
</evidence>
<dbReference type="NCBIfam" id="TIGR00229">
    <property type="entry name" value="sensory_box"/>
    <property type="match status" value="3"/>
</dbReference>
<evidence type="ECO:0000256" key="4">
    <source>
        <dbReference type="ARBA" id="ARBA00022475"/>
    </source>
</evidence>
<dbReference type="FunFam" id="1.10.287.130:FF:000038">
    <property type="entry name" value="Sensory transduction histidine kinase"/>
    <property type="match status" value="1"/>
</dbReference>
<dbReference type="EMBL" id="QYUL01000002">
    <property type="protein sequence ID" value="RJF81627.1"/>
    <property type="molecule type" value="Genomic_DNA"/>
</dbReference>
<feature type="domain" description="PAC" evidence="17">
    <location>
        <begin position="422"/>
        <end position="473"/>
    </location>
</feature>
<feature type="domain" description="PAC" evidence="17">
    <location>
        <begin position="667"/>
        <end position="720"/>
    </location>
</feature>
<keyword evidence="13 14" id="KW-0472">Membrane</keyword>
<dbReference type="AlphaFoldDB" id="A0A418VWU8"/>
<evidence type="ECO:0000256" key="13">
    <source>
        <dbReference type="ARBA" id="ARBA00023136"/>
    </source>
</evidence>
<dbReference type="OrthoDB" id="8477265at2"/>
<dbReference type="InterPro" id="IPR003594">
    <property type="entry name" value="HATPase_dom"/>
</dbReference>
<feature type="domain" description="PAS" evidence="16">
    <location>
        <begin position="474"/>
        <end position="525"/>
    </location>
</feature>
<keyword evidence="9" id="KW-0418">Kinase</keyword>
<dbReference type="PROSITE" id="PS50109">
    <property type="entry name" value="HIS_KIN"/>
    <property type="match status" value="1"/>
</dbReference>
<dbReference type="Proteomes" id="UP000283458">
    <property type="component" value="Unassembled WGS sequence"/>
</dbReference>
<gene>
    <name evidence="18" type="ORF">D3877_15975</name>
</gene>
<reference evidence="18 19" key="1">
    <citation type="submission" date="2018-09" db="EMBL/GenBank/DDBJ databases">
        <authorList>
            <person name="Zhu H."/>
        </authorList>
    </citation>
    <scope>NUCLEOTIDE SEQUENCE [LARGE SCALE GENOMIC DNA]</scope>
    <source>
        <strain evidence="18 19">K2W22B-5</strain>
    </source>
</reference>
<dbReference type="InterPro" id="IPR000700">
    <property type="entry name" value="PAS-assoc_C"/>
</dbReference>
<protein>
    <recommendedName>
        <fullName evidence="3">histidine kinase</fullName>
        <ecNumber evidence="3">2.7.13.3</ecNumber>
    </recommendedName>
</protein>
<dbReference type="Pfam" id="PF02743">
    <property type="entry name" value="dCache_1"/>
    <property type="match status" value="1"/>
</dbReference>
<feature type="domain" description="PAS" evidence="16">
    <location>
        <begin position="596"/>
        <end position="666"/>
    </location>
</feature>
<dbReference type="InterPro" id="IPR033479">
    <property type="entry name" value="dCache_1"/>
</dbReference>
<dbReference type="InterPro" id="IPR001610">
    <property type="entry name" value="PAC"/>
</dbReference>
<dbReference type="PRINTS" id="PR00344">
    <property type="entry name" value="BCTRLSENSOR"/>
</dbReference>
<dbReference type="SMART" id="SM00091">
    <property type="entry name" value="PAS"/>
    <property type="match status" value="3"/>
</dbReference>
<dbReference type="InterPro" id="IPR000014">
    <property type="entry name" value="PAS"/>
</dbReference>
<dbReference type="Pfam" id="PF08448">
    <property type="entry name" value="PAS_4"/>
    <property type="match status" value="2"/>
</dbReference>
<dbReference type="EC" id="2.7.13.3" evidence="3"/>
<keyword evidence="4" id="KW-1003">Cell membrane</keyword>
<dbReference type="SUPFAM" id="SSF55785">
    <property type="entry name" value="PYP-like sensor domain (PAS domain)"/>
    <property type="match status" value="3"/>
</dbReference>
<dbReference type="CDD" id="cd00082">
    <property type="entry name" value="HisKA"/>
    <property type="match status" value="1"/>
</dbReference>
<dbReference type="SMART" id="SM00388">
    <property type="entry name" value="HisKA"/>
    <property type="match status" value="1"/>
</dbReference>
<evidence type="ECO:0000259" key="17">
    <source>
        <dbReference type="PROSITE" id="PS50113"/>
    </source>
</evidence>
<dbReference type="CDD" id="cd12914">
    <property type="entry name" value="PDC1_DGC_like"/>
    <property type="match status" value="1"/>
</dbReference>
<dbReference type="RefSeq" id="WP_119831720.1">
    <property type="nucleotide sequence ID" value="NZ_QYUL01000002.1"/>
</dbReference>
<evidence type="ECO:0000256" key="2">
    <source>
        <dbReference type="ARBA" id="ARBA00004651"/>
    </source>
</evidence>
<feature type="domain" description="Histidine kinase" evidence="15">
    <location>
        <begin position="738"/>
        <end position="960"/>
    </location>
</feature>
<dbReference type="GO" id="GO:0000155">
    <property type="term" value="F:phosphorelay sensor kinase activity"/>
    <property type="evidence" value="ECO:0007669"/>
    <property type="project" value="InterPro"/>
</dbReference>
<keyword evidence="8" id="KW-0547">Nucleotide-binding</keyword>
<dbReference type="InterPro" id="IPR003661">
    <property type="entry name" value="HisK_dim/P_dom"/>
</dbReference>
<evidence type="ECO:0000256" key="1">
    <source>
        <dbReference type="ARBA" id="ARBA00000085"/>
    </source>
</evidence>
<dbReference type="SMART" id="SM00086">
    <property type="entry name" value="PAC"/>
    <property type="match status" value="3"/>
</dbReference>
<dbReference type="CDD" id="cd00130">
    <property type="entry name" value="PAS"/>
    <property type="match status" value="3"/>
</dbReference>
<feature type="domain" description="PAC" evidence="17">
    <location>
        <begin position="548"/>
        <end position="595"/>
    </location>
</feature>
<dbReference type="GO" id="GO:0005524">
    <property type="term" value="F:ATP binding"/>
    <property type="evidence" value="ECO:0007669"/>
    <property type="project" value="UniProtKB-KW"/>
</dbReference>
<accession>A0A418VWU8</accession>
<dbReference type="PROSITE" id="PS50113">
    <property type="entry name" value="PAC"/>
    <property type="match status" value="3"/>
</dbReference>
<dbReference type="Pfam" id="PF00512">
    <property type="entry name" value="HisKA"/>
    <property type="match status" value="1"/>
</dbReference>
<dbReference type="Gene3D" id="3.30.450.20">
    <property type="entry name" value="PAS domain"/>
    <property type="match status" value="5"/>
</dbReference>
<keyword evidence="6" id="KW-0808">Transferase</keyword>
<dbReference type="SMART" id="SM00387">
    <property type="entry name" value="HATPase_c"/>
    <property type="match status" value="1"/>
</dbReference>
<feature type="transmembrane region" description="Helical" evidence="14">
    <location>
        <begin position="33"/>
        <end position="52"/>
    </location>
</feature>
<dbReference type="GO" id="GO:0005886">
    <property type="term" value="C:plasma membrane"/>
    <property type="evidence" value="ECO:0007669"/>
    <property type="project" value="UniProtKB-SubCell"/>
</dbReference>
<dbReference type="CDD" id="cd12915">
    <property type="entry name" value="PDC2_DGC_like"/>
    <property type="match status" value="1"/>
</dbReference>
<evidence type="ECO:0000259" key="16">
    <source>
        <dbReference type="PROSITE" id="PS50112"/>
    </source>
</evidence>
<evidence type="ECO:0000256" key="12">
    <source>
        <dbReference type="ARBA" id="ARBA00023012"/>
    </source>
</evidence>
<dbReference type="PANTHER" id="PTHR43047">
    <property type="entry name" value="TWO-COMPONENT HISTIDINE PROTEIN KINASE"/>
    <property type="match status" value="1"/>
</dbReference>
<evidence type="ECO:0000313" key="18">
    <source>
        <dbReference type="EMBL" id="RJF81627.1"/>
    </source>
</evidence>
<dbReference type="Pfam" id="PF02518">
    <property type="entry name" value="HATPase_c"/>
    <property type="match status" value="1"/>
</dbReference>
<evidence type="ECO:0000256" key="9">
    <source>
        <dbReference type="ARBA" id="ARBA00022777"/>
    </source>
</evidence>
<evidence type="ECO:0000313" key="19">
    <source>
        <dbReference type="Proteomes" id="UP000283458"/>
    </source>
</evidence>
<keyword evidence="19" id="KW-1185">Reference proteome</keyword>
<comment type="catalytic activity">
    <reaction evidence="1">
        <text>ATP + protein L-histidine = ADP + protein N-phospho-L-histidine.</text>
        <dbReference type="EC" id="2.7.13.3"/>
    </reaction>
</comment>
<comment type="subcellular location">
    <subcellularLocation>
        <location evidence="2">Cell membrane</location>
        <topology evidence="2">Multi-pass membrane protein</topology>
    </subcellularLocation>
</comment>
<evidence type="ECO:0000256" key="14">
    <source>
        <dbReference type="SAM" id="Phobius"/>
    </source>
</evidence>
<evidence type="ECO:0000256" key="8">
    <source>
        <dbReference type="ARBA" id="ARBA00022741"/>
    </source>
</evidence>
<evidence type="ECO:0000256" key="7">
    <source>
        <dbReference type="ARBA" id="ARBA00022692"/>
    </source>
</evidence>
<keyword evidence="5" id="KW-0597">Phosphoprotein</keyword>
<dbReference type="Gene3D" id="3.30.565.10">
    <property type="entry name" value="Histidine kinase-like ATPase, C-terminal domain"/>
    <property type="match status" value="1"/>
</dbReference>
<dbReference type="InterPro" id="IPR013656">
    <property type="entry name" value="PAS_4"/>
</dbReference>